<dbReference type="Gene3D" id="3.40.50.150">
    <property type="entry name" value="Vaccinia Virus protein VP39"/>
    <property type="match status" value="1"/>
</dbReference>
<organism evidence="5 6">
    <name type="scientific">Candidatus Fimiplasma intestinipullorum</name>
    <dbReference type="NCBI Taxonomy" id="2840825"/>
    <lineage>
        <taxon>Bacteria</taxon>
        <taxon>Bacillati</taxon>
        <taxon>Bacillota</taxon>
        <taxon>Clostridia</taxon>
        <taxon>Eubacteriales</taxon>
        <taxon>Candidatus Fimiplasma</taxon>
    </lineage>
</organism>
<feature type="domain" description="Methyltransferase type 11" evidence="4">
    <location>
        <begin position="41"/>
        <end position="132"/>
    </location>
</feature>
<dbReference type="InterPro" id="IPR051052">
    <property type="entry name" value="Diverse_substrate_MTase"/>
</dbReference>
<dbReference type="CDD" id="cd02440">
    <property type="entry name" value="AdoMet_MTases"/>
    <property type="match status" value="1"/>
</dbReference>
<dbReference type="GO" id="GO:0032259">
    <property type="term" value="P:methylation"/>
    <property type="evidence" value="ECO:0007669"/>
    <property type="project" value="UniProtKB-KW"/>
</dbReference>
<reference evidence="5" key="2">
    <citation type="journal article" date="2021" name="PeerJ">
        <title>Extensive microbial diversity within the chicken gut microbiome revealed by metagenomics and culture.</title>
        <authorList>
            <person name="Gilroy R."/>
            <person name="Ravi A."/>
            <person name="Getino M."/>
            <person name="Pursley I."/>
            <person name="Horton D.L."/>
            <person name="Alikhan N.F."/>
            <person name="Baker D."/>
            <person name="Gharbi K."/>
            <person name="Hall N."/>
            <person name="Watson M."/>
            <person name="Adriaenssens E.M."/>
            <person name="Foster-Nyarko E."/>
            <person name="Jarju S."/>
            <person name="Secka A."/>
            <person name="Antonio M."/>
            <person name="Oren A."/>
            <person name="Chaudhuri R.R."/>
            <person name="La Ragione R."/>
            <person name="Hildebrand F."/>
            <person name="Pallen M.J."/>
        </authorList>
    </citation>
    <scope>NUCLEOTIDE SEQUENCE</scope>
    <source>
        <strain evidence="5">CHK195-11698</strain>
    </source>
</reference>
<evidence type="ECO:0000256" key="1">
    <source>
        <dbReference type="ARBA" id="ARBA00008361"/>
    </source>
</evidence>
<dbReference type="SUPFAM" id="SSF53335">
    <property type="entry name" value="S-adenosyl-L-methionine-dependent methyltransferases"/>
    <property type="match status" value="1"/>
</dbReference>
<name>A0A9D1HLC6_9FIRM</name>
<evidence type="ECO:0000259" key="4">
    <source>
        <dbReference type="Pfam" id="PF08241"/>
    </source>
</evidence>
<dbReference type="EMBL" id="DVMJ01000007">
    <property type="protein sequence ID" value="HIU12630.1"/>
    <property type="molecule type" value="Genomic_DNA"/>
</dbReference>
<proteinExistence type="inferred from homology"/>
<evidence type="ECO:0000313" key="5">
    <source>
        <dbReference type="EMBL" id="HIU12630.1"/>
    </source>
</evidence>
<evidence type="ECO:0000256" key="3">
    <source>
        <dbReference type="ARBA" id="ARBA00022679"/>
    </source>
</evidence>
<dbReference type="InterPro" id="IPR029063">
    <property type="entry name" value="SAM-dependent_MTases_sf"/>
</dbReference>
<comment type="similarity">
    <text evidence="1">Belongs to the methyltransferase superfamily.</text>
</comment>
<dbReference type="PANTHER" id="PTHR44942:SF4">
    <property type="entry name" value="METHYLTRANSFERASE TYPE 11 DOMAIN-CONTAINING PROTEIN"/>
    <property type="match status" value="1"/>
</dbReference>
<reference evidence="5" key="1">
    <citation type="submission" date="2020-10" db="EMBL/GenBank/DDBJ databases">
        <authorList>
            <person name="Gilroy R."/>
        </authorList>
    </citation>
    <scope>NUCLEOTIDE SEQUENCE</scope>
    <source>
        <strain evidence="5">CHK195-11698</strain>
    </source>
</reference>
<dbReference type="GO" id="GO:0008757">
    <property type="term" value="F:S-adenosylmethionine-dependent methyltransferase activity"/>
    <property type="evidence" value="ECO:0007669"/>
    <property type="project" value="InterPro"/>
</dbReference>
<evidence type="ECO:0000256" key="2">
    <source>
        <dbReference type="ARBA" id="ARBA00022603"/>
    </source>
</evidence>
<protein>
    <submittedName>
        <fullName evidence="5">Class I SAM-dependent methyltransferase</fullName>
    </submittedName>
</protein>
<dbReference type="Pfam" id="PF08241">
    <property type="entry name" value="Methyltransf_11"/>
    <property type="match status" value="1"/>
</dbReference>
<dbReference type="PANTHER" id="PTHR44942">
    <property type="entry name" value="METHYLTRANSF_11 DOMAIN-CONTAINING PROTEIN"/>
    <property type="match status" value="1"/>
</dbReference>
<dbReference type="InterPro" id="IPR013216">
    <property type="entry name" value="Methyltransf_11"/>
</dbReference>
<comment type="caution">
    <text evidence="5">The sequence shown here is derived from an EMBL/GenBank/DDBJ whole genome shotgun (WGS) entry which is preliminary data.</text>
</comment>
<evidence type="ECO:0000313" key="6">
    <source>
        <dbReference type="Proteomes" id="UP000824175"/>
    </source>
</evidence>
<keyword evidence="2 5" id="KW-0489">Methyltransferase</keyword>
<dbReference type="AlphaFoldDB" id="A0A9D1HLC6"/>
<keyword evidence="3" id="KW-0808">Transferase</keyword>
<accession>A0A9D1HLC6</accession>
<gene>
    <name evidence="5" type="ORF">IAD15_00945</name>
</gene>
<sequence length="258" mass="29182">MAYYERFDAGAAIYEASRPKLGDQFVKIMHLYHPASLHTLVDVGCGTGLSTEQLAAHAQEVIGIDANVRMLSIAKKKTNHVMRFMEGNSEALPLSSHCADGIIVSQAFHWMEPQATLQEFGRVLKADGALFVVDYDWQFMLGAKVELILEKMRRQLSIWLTREGLDTRPPYSKAGHLTSLKQSRVFRFVREIHFSQWALFEARSLWNCELSKSSVQMLLPQLSGQEKAILDSFYHQLAEVLPTPIEGCILYTCYIGLV</sequence>
<dbReference type="Proteomes" id="UP000824175">
    <property type="component" value="Unassembled WGS sequence"/>
</dbReference>